<accession>A0A6N2AMA1</accession>
<dbReference type="PANTHER" id="PTHR33116">
    <property type="entry name" value="REVERSE TRANSCRIPTASE ZINC-BINDING DOMAIN-CONTAINING PROTEIN-RELATED-RELATED"/>
    <property type="match status" value="1"/>
</dbReference>
<dbReference type="PANTHER" id="PTHR33116:SF85">
    <property type="entry name" value="REVERSE TRANSCRIPTASE ZINC-BINDING DOMAIN-CONTAINING PROTEIN"/>
    <property type="match status" value="1"/>
</dbReference>
<evidence type="ECO:0000313" key="1">
    <source>
        <dbReference type="EMBL" id="TMW83415.1"/>
    </source>
</evidence>
<protein>
    <recommendedName>
        <fullName evidence="2">Reverse transcriptase domain-containing protein</fullName>
    </recommendedName>
</protein>
<evidence type="ECO:0008006" key="2">
    <source>
        <dbReference type="Google" id="ProtNLM"/>
    </source>
</evidence>
<dbReference type="AlphaFoldDB" id="A0A6N2AMA1"/>
<reference evidence="1" key="1">
    <citation type="submission" date="2019-05" db="EMBL/GenBank/DDBJ databases">
        <title>The de novo reference genome and transcriptome assemblies of the wild tomato species Solanum chilense.</title>
        <authorList>
            <person name="Stam R."/>
            <person name="Nosenko T."/>
            <person name="Hoerger A.C."/>
            <person name="Stephan W."/>
            <person name="Seidel M.A."/>
            <person name="Kuhn J.M.M."/>
            <person name="Haberer G."/>
            <person name="Tellier A."/>
        </authorList>
    </citation>
    <scope>NUCLEOTIDE SEQUENCE</scope>
    <source>
        <tissue evidence="1">Mature leaves</tissue>
    </source>
</reference>
<sequence>MEGLNSMMRTFQKIWITGFPMNNRMGEGKDICHLLYVDDTIIFCEPTVDQIRFIRLILILFESASGLRVNWGKSNLFQVLEVPQVLSLANILGCRIEKLPTTYLGMPLVYKHKALEIWDGIIEKIERKLAKWKAKYLPMGGNKEGKDYCLVKWETVLLSKKDRGLGIRNLRLQNESLLLKWLWRYINEDKALWKEVIVSKYGEASPWCTEMEIDTYGVGVWRTIRN</sequence>
<proteinExistence type="predicted"/>
<comment type="caution">
    <text evidence="1">The sequence shown here is derived from an EMBL/GenBank/DDBJ whole genome shotgun (WGS) entry which is preliminary data.</text>
</comment>
<dbReference type="EMBL" id="RXGB01011979">
    <property type="protein sequence ID" value="TMW83415.1"/>
    <property type="molecule type" value="Genomic_DNA"/>
</dbReference>
<gene>
    <name evidence="1" type="ORF">EJD97_001745</name>
</gene>
<name>A0A6N2AMA1_SOLCI</name>
<organism evidence="1">
    <name type="scientific">Solanum chilense</name>
    <name type="common">Tomato</name>
    <name type="synonym">Lycopersicon chilense</name>
    <dbReference type="NCBI Taxonomy" id="4083"/>
    <lineage>
        <taxon>Eukaryota</taxon>
        <taxon>Viridiplantae</taxon>
        <taxon>Streptophyta</taxon>
        <taxon>Embryophyta</taxon>
        <taxon>Tracheophyta</taxon>
        <taxon>Spermatophyta</taxon>
        <taxon>Magnoliopsida</taxon>
        <taxon>eudicotyledons</taxon>
        <taxon>Gunneridae</taxon>
        <taxon>Pentapetalae</taxon>
        <taxon>asterids</taxon>
        <taxon>lamiids</taxon>
        <taxon>Solanales</taxon>
        <taxon>Solanaceae</taxon>
        <taxon>Solanoideae</taxon>
        <taxon>Solaneae</taxon>
        <taxon>Solanum</taxon>
        <taxon>Solanum subgen. Lycopersicon</taxon>
    </lineage>
</organism>